<accession>A0A504YWX5</accession>
<dbReference type="EMBL" id="SUNJ01007346">
    <property type="protein sequence ID" value="TPP62070.1"/>
    <property type="molecule type" value="Genomic_DNA"/>
</dbReference>
<dbReference type="OrthoDB" id="6232893at2759"/>
<sequence length="173" mass="19463">MIVSSILDPTPLRYNYGTRHPELMQNTSEIIEIGIQGTTQFYDYPPWAETLGWFMSGISVLMIPVVAAVVIVRRGCHFQMRKIISIGPMDFWPLSAKWFFFGDSTNPEIATATKSMKSQDNEKELEEQACATTMNVNSNSVGKFLAEHPTVLLNEGHREDSTQRPSSISVTLF</sequence>
<feature type="transmembrane region" description="Helical" evidence="1">
    <location>
        <begin position="51"/>
        <end position="72"/>
    </location>
</feature>
<reference evidence="2 3" key="1">
    <citation type="submission" date="2019-04" db="EMBL/GenBank/DDBJ databases">
        <title>Annotation for the trematode Fasciola gigantica.</title>
        <authorList>
            <person name="Choi Y.-J."/>
        </authorList>
    </citation>
    <scope>NUCLEOTIDE SEQUENCE [LARGE SCALE GENOMIC DNA]</scope>
    <source>
        <strain evidence="2">Uganda_cow_1</strain>
    </source>
</reference>
<gene>
    <name evidence="2" type="ORF">FGIG_09621</name>
</gene>
<name>A0A504YWX5_FASGI</name>
<keyword evidence="3" id="KW-1185">Reference proteome</keyword>
<evidence type="ECO:0000313" key="3">
    <source>
        <dbReference type="Proteomes" id="UP000316759"/>
    </source>
</evidence>
<evidence type="ECO:0000256" key="1">
    <source>
        <dbReference type="SAM" id="Phobius"/>
    </source>
</evidence>
<organism evidence="2 3">
    <name type="scientific">Fasciola gigantica</name>
    <name type="common">Giant liver fluke</name>
    <dbReference type="NCBI Taxonomy" id="46835"/>
    <lineage>
        <taxon>Eukaryota</taxon>
        <taxon>Metazoa</taxon>
        <taxon>Spiralia</taxon>
        <taxon>Lophotrochozoa</taxon>
        <taxon>Platyhelminthes</taxon>
        <taxon>Trematoda</taxon>
        <taxon>Digenea</taxon>
        <taxon>Plagiorchiida</taxon>
        <taxon>Echinostomata</taxon>
        <taxon>Echinostomatoidea</taxon>
        <taxon>Fasciolidae</taxon>
        <taxon>Fasciola</taxon>
    </lineage>
</organism>
<comment type="caution">
    <text evidence="2">The sequence shown here is derived from an EMBL/GenBank/DDBJ whole genome shotgun (WGS) entry which is preliminary data.</text>
</comment>
<evidence type="ECO:0000313" key="2">
    <source>
        <dbReference type="EMBL" id="TPP62070.1"/>
    </source>
</evidence>
<proteinExistence type="predicted"/>
<dbReference type="AlphaFoldDB" id="A0A504YWX5"/>
<keyword evidence="1" id="KW-0812">Transmembrane</keyword>
<keyword evidence="1" id="KW-1133">Transmembrane helix</keyword>
<keyword evidence="1" id="KW-0472">Membrane</keyword>
<dbReference type="STRING" id="46835.A0A504YWX5"/>
<protein>
    <submittedName>
        <fullName evidence="2">Transporter</fullName>
    </submittedName>
</protein>
<dbReference type="Proteomes" id="UP000316759">
    <property type="component" value="Unassembled WGS sequence"/>
</dbReference>